<dbReference type="AlphaFoldDB" id="A0A6M3J6Z7"/>
<dbReference type="SUPFAM" id="SSF56563">
    <property type="entry name" value="Major capsid protein gp5"/>
    <property type="match status" value="1"/>
</dbReference>
<dbReference type="Gene3D" id="3.30.2320.10">
    <property type="entry name" value="hypothetical protein PF0899 domain"/>
    <property type="match status" value="1"/>
</dbReference>
<evidence type="ECO:0000313" key="5">
    <source>
        <dbReference type="EMBL" id="QJA84030.1"/>
    </source>
</evidence>
<evidence type="ECO:0000313" key="4">
    <source>
        <dbReference type="EMBL" id="QJA64642.1"/>
    </source>
</evidence>
<dbReference type="Gene3D" id="3.30.2400.10">
    <property type="entry name" value="Major capsid protein gp5"/>
    <property type="match status" value="1"/>
</dbReference>
<dbReference type="InterPro" id="IPR054612">
    <property type="entry name" value="Phage_capsid-like_C"/>
</dbReference>
<organism evidence="4">
    <name type="scientific">viral metagenome</name>
    <dbReference type="NCBI Taxonomy" id="1070528"/>
    <lineage>
        <taxon>unclassified sequences</taxon>
        <taxon>metagenomes</taxon>
        <taxon>organismal metagenomes</taxon>
    </lineage>
</organism>
<protein>
    <submittedName>
        <fullName evidence="4">Putative capsid protein</fullName>
    </submittedName>
</protein>
<feature type="domain" description="Phage capsid-like C-terminal" evidence="3">
    <location>
        <begin position="2"/>
        <end position="270"/>
    </location>
</feature>
<dbReference type="InterPro" id="IPR024455">
    <property type="entry name" value="Phage_capsid"/>
</dbReference>
<reference evidence="4" key="1">
    <citation type="submission" date="2020-03" db="EMBL/GenBank/DDBJ databases">
        <title>The deep terrestrial virosphere.</title>
        <authorList>
            <person name="Holmfeldt K."/>
            <person name="Nilsson E."/>
            <person name="Simone D."/>
            <person name="Lopez-Fernandez M."/>
            <person name="Wu X."/>
            <person name="de Brujin I."/>
            <person name="Lundin D."/>
            <person name="Andersson A."/>
            <person name="Bertilsson S."/>
            <person name="Dopson M."/>
        </authorList>
    </citation>
    <scope>NUCLEOTIDE SEQUENCE</scope>
    <source>
        <strain evidence="5">MM415A00233</strain>
        <strain evidence="4">MM415B00478</strain>
    </source>
</reference>
<sequence>MVRPRARIIQTSRDSVELPKATGGGSQYRDAVTVTWVDETPTAGAAATNLTFGLERVPIHTVMAETFLSRNLVEDAAFNIVQWLAESYAQAMAMDEDNQFLVGDGNGKPEGILPSSGITALGTGQRVSSGVADALAWDGLASMAWKLDAQYRQNAAWIGEKASYEAIAKLKDGDGQYLWREAYGNNATQGGPSAPRTLLGYPVLEQEGMPTIAASAYPLLLCDLRGYVVADRIGLSIERYLDSSTARINQVVYVARRRLGGQVLEPWRFAVQYVSA</sequence>
<gene>
    <name evidence="5" type="ORF">MM415A00233_0032</name>
    <name evidence="4" type="ORF">MM415B00478_0039</name>
</gene>
<proteinExistence type="predicted"/>
<name>A0A6M3J6Z7_9ZZZZ</name>
<dbReference type="EMBL" id="MT142522">
    <property type="protein sequence ID" value="QJA84030.1"/>
    <property type="molecule type" value="Genomic_DNA"/>
</dbReference>
<keyword evidence="2" id="KW-0946">Virion</keyword>
<accession>A0A6M3J6Z7</accession>
<dbReference type="GO" id="GO:0044423">
    <property type="term" value="C:virion component"/>
    <property type="evidence" value="ECO:0007669"/>
    <property type="project" value="UniProtKB-KW"/>
</dbReference>
<dbReference type="Pfam" id="PF05065">
    <property type="entry name" value="Phage_capsid"/>
    <property type="match status" value="1"/>
</dbReference>
<evidence type="ECO:0000259" key="3">
    <source>
        <dbReference type="Pfam" id="PF05065"/>
    </source>
</evidence>
<evidence type="ECO:0000256" key="1">
    <source>
        <dbReference type="ARBA" id="ARBA00004328"/>
    </source>
</evidence>
<evidence type="ECO:0000256" key="2">
    <source>
        <dbReference type="ARBA" id="ARBA00022844"/>
    </source>
</evidence>
<dbReference type="EMBL" id="MT141523">
    <property type="protein sequence ID" value="QJA64642.1"/>
    <property type="molecule type" value="Genomic_DNA"/>
</dbReference>
<comment type="subcellular location">
    <subcellularLocation>
        <location evidence="1">Virion</location>
    </subcellularLocation>
</comment>
<dbReference type="NCBIfam" id="TIGR01554">
    <property type="entry name" value="major_cap_HK97"/>
    <property type="match status" value="1"/>
</dbReference>